<keyword evidence="3" id="KW-1185">Reference proteome</keyword>
<dbReference type="EMBL" id="CP141615">
    <property type="protein sequence ID" value="WRP18535.1"/>
    <property type="molecule type" value="Genomic_DNA"/>
</dbReference>
<feature type="transmembrane region" description="Helical" evidence="1">
    <location>
        <begin position="77"/>
        <end position="104"/>
    </location>
</feature>
<dbReference type="RefSeq" id="WP_324717808.1">
    <property type="nucleotide sequence ID" value="NZ_CP141615.1"/>
</dbReference>
<feature type="transmembrane region" description="Helical" evidence="1">
    <location>
        <begin position="39"/>
        <end position="57"/>
    </location>
</feature>
<name>A0ABZ1C098_9FIRM</name>
<sequence length="144" mass="15484">MSAAFWMAAFNATINAVSAGVILYGHARIRRDDARAHRKAMVAATALQGLFLVVYGLKTWWFGVTPFEGEPGMRAIYLALLGAHVAGATLIVPLVGASLVLALTGRTRQHRAVSRWTFPLWVFVSVSGPLTFLMLYGLGRPAGG</sequence>
<evidence type="ECO:0000256" key="1">
    <source>
        <dbReference type="SAM" id="Phobius"/>
    </source>
</evidence>
<organism evidence="2 3">
    <name type="scientific">Carboxydichorda subterranea</name>
    <dbReference type="NCBI Taxonomy" id="3109565"/>
    <lineage>
        <taxon>Bacteria</taxon>
        <taxon>Bacillati</taxon>
        <taxon>Bacillota</taxon>
        <taxon>Limnochordia</taxon>
        <taxon>Limnochordales</taxon>
        <taxon>Geochordaceae</taxon>
        <taxon>Carboxydichorda</taxon>
    </lineage>
</organism>
<keyword evidence="1" id="KW-1133">Transmembrane helix</keyword>
<dbReference type="Proteomes" id="UP001332192">
    <property type="component" value="Chromosome"/>
</dbReference>
<accession>A0ABZ1C098</accession>
<feature type="transmembrane region" description="Helical" evidence="1">
    <location>
        <begin position="116"/>
        <end position="138"/>
    </location>
</feature>
<evidence type="ECO:0000313" key="3">
    <source>
        <dbReference type="Proteomes" id="UP001332192"/>
    </source>
</evidence>
<evidence type="ECO:0000313" key="2">
    <source>
        <dbReference type="EMBL" id="WRP18535.1"/>
    </source>
</evidence>
<feature type="transmembrane region" description="Helical" evidence="1">
    <location>
        <begin position="6"/>
        <end position="27"/>
    </location>
</feature>
<reference evidence="2 3" key="1">
    <citation type="journal article" date="2024" name="Front. Microbiol.">
        <title>Novel thermophilic genera Geochorda gen. nov. and Carboxydochorda gen. nov. from the deep terrestrial subsurface reveal the ecophysiological diversity in the class Limnochordia.</title>
        <authorList>
            <person name="Karnachuk O.V."/>
            <person name="Lukina A.P."/>
            <person name="Avakyan M.R."/>
            <person name="Kadnikov V.V."/>
            <person name="Begmatov S."/>
            <person name="Beletsky A.V."/>
            <person name="Vlasova K.G."/>
            <person name="Novikov A.A."/>
            <person name="Shcherbakova V.A."/>
            <person name="Mardanov A.V."/>
            <person name="Ravin N.V."/>
        </authorList>
    </citation>
    <scope>NUCLEOTIDE SEQUENCE [LARGE SCALE GENOMIC DNA]</scope>
    <source>
        <strain evidence="2 3">L945</strain>
    </source>
</reference>
<protein>
    <submittedName>
        <fullName evidence="2">DUF420 domain-containing protein</fullName>
    </submittedName>
</protein>
<gene>
    <name evidence="2" type="ORF">U7230_05905</name>
</gene>
<dbReference type="InterPro" id="IPR007352">
    <property type="entry name" value="DUF420"/>
</dbReference>
<keyword evidence="1" id="KW-0812">Transmembrane</keyword>
<dbReference type="PANTHER" id="PTHR37692">
    <property type="entry name" value="HYPOTHETICAL MEMBRANE SPANNING PROTEIN"/>
    <property type="match status" value="1"/>
</dbReference>
<proteinExistence type="predicted"/>
<dbReference type="PANTHER" id="PTHR37692:SF1">
    <property type="entry name" value="DUF420 DOMAIN-CONTAINING PROTEIN"/>
    <property type="match status" value="1"/>
</dbReference>
<keyword evidence="1" id="KW-0472">Membrane</keyword>
<dbReference type="Pfam" id="PF04238">
    <property type="entry name" value="DUF420"/>
    <property type="match status" value="1"/>
</dbReference>